<dbReference type="Proteomes" id="UP000566813">
    <property type="component" value="Unassembled WGS sequence"/>
</dbReference>
<keyword evidence="1" id="KW-0732">Signal</keyword>
<protein>
    <recommendedName>
        <fullName evidence="4">Lipoprotein</fullName>
    </recommendedName>
</protein>
<feature type="signal peptide" evidence="1">
    <location>
        <begin position="1"/>
        <end position="22"/>
    </location>
</feature>
<feature type="chain" id="PRO_5030938340" description="Lipoprotein" evidence="1">
    <location>
        <begin position="23"/>
        <end position="243"/>
    </location>
</feature>
<proteinExistence type="predicted"/>
<evidence type="ECO:0000313" key="3">
    <source>
        <dbReference type="Proteomes" id="UP000566813"/>
    </source>
</evidence>
<accession>A0A7X1KLY7</accession>
<dbReference type="PROSITE" id="PS51257">
    <property type="entry name" value="PROKAR_LIPOPROTEIN"/>
    <property type="match status" value="1"/>
</dbReference>
<name>A0A7X1KLY7_9SPHN</name>
<dbReference type="EMBL" id="JACLAW010000006">
    <property type="protein sequence ID" value="MBC2665818.1"/>
    <property type="molecule type" value="Genomic_DNA"/>
</dbReference>
<organism evidence="2 3">
    <name type="scientific">Novosphingobium flavum</name>
    <dbReference type="NCBI Taxonomy" id="1778672"/>
    <lineage>
        <taxon>Bacteria</taxon>
        <taxon>Pseudomonadati</taxon>
        <taxon>Pseudomonadota</taxon>
        <taxon>Alphaproteobacteria</taxon>
        <taxon>Sphingomonadales</taxon>
        <taxon>Sphingomonadaceae</taxon>
        <taxon>Novosphingobium</taxon>
    </lineage>
</organism>
<dbReference type="AlphaFoldDB" id="A0A7X1KLY7"/>
<gene>
    <name evidence="2" type="ORF">H7F51_09805</name>
</gene>
<comment type="caution">
    <text evidence="2">The sequence shown here is derived from an EMBL/GenBank/DDBJ whole genome shotgun (WGS) entry which is preliminary data.</text>
</comment>
<evidence type="ECO:0008006" key="4">
    <source>
        <dbReference type="Google" id="ProtNLM"/>
    </source>
</evidence>
<sequence length="243" mass="25138">MKRGTALPICAAAALALVPALSACDSKAGEDGRRPSSDPIVSAALDEQLMADPDLARINPRHAVVTPGGPPAVPIPPEDSSPEAIAAARAEAVRLVGAAPLHAPQPEPGAPSAAGMTAELTANSALAENGPGRGCARSLDYAFIWAARMPAVLPIYPRGHVQDAAGSDAAPCRLRVVTFRTPVPLGEVVDFYWTRGRRAGLSPRHRLAGEDHVVAGQKGAAAFVAYVRSRDLMTEVDLVTNGL</sequence>
<evidence type="ECO:0000313" key="2">
    <source>
        <dbReference type="EMBL" id="MBC2665818.1"/>
    </source>
</evidence>
<dbReference type="RefSeq" id="WP_185664063.1">
    <property type="nucleotide sequence ID" value="NZ_JACLAW010000006.1"/>
</dbReference>
<keyword evidence="3" id="KW-1185">Reference proteome</keyword>
<reference evidence="2 3" key="1">
    <citation type="submission" date="2020-08" db="EMBL/GenBank/DDBJ databases">
        <title>The genome sequence of type strain Novosphingobium flavum NBRC 111647.</title>
        <authorList>
            <person name="Liu Y."/>
        </authorList>
    </citation>
    <scope>NUCLEOTIDE SEQUENCE [LARGE SCALE GENOMIC DNA]</scope>
    <source>
        <strain evidence="2 3">NBRC 111647</strain>
    </source>
</reference>
<evidence type="ECO:0000256" key="1">
    <source>
        <dbReference type="SAM" id="SignalP"/>
    </source>
</evidence>